<name>A0A813HIR9_POLGL</name>
<proteinExistence type="predicted"/>
<dbReference type="AlphaFoldDB" id="A0A813HIR9"/>
<reference evidence="2" key="1">
    <citation type="submission" date="2021-02" db="EMBL/GenBank/DDBJ databases">
        <authorList>
            <person name="Dougan E. K."/>
            <person name="Rhodes N."/>
            <person name="Thang M."/>
            <person name="Chan C."/>
        </authorList>
    </citation>
    <scope>NUCLEOTIDE SEQUENCE</scope>
</reference>
<sequence>MMMDNHTSNKTTAISKRGNLGIATPQPVRITGPDPTPEDLANPLGSWAMSRPFSWETLLLAADDNVLLMVFGPLAAEELLQLAATSPRGLARLAVPEVQGCGSLAQRWAVGLIGQAAADAAMSAASAYMEESQAKERERLDSKSLVGDRIRNSTSGNLAFIRTLAGREGELLSLAAGLALTPRLPGDAAADAAAIAAGLFLEVLFDWELRRSSRSKSRSFPRPWPAADAAAEAALCSLLLPSGSLAAASAEAVMGAERFLDDAVECVASSTDGGGRFADAYEQVARKRSAAEFLRCRLRTRSGSENSIGSAATSSSSASTAASEAEAEAASGGGPSSTPGSSQYNKTFATNQDGTNYCCGGQCGESEAGAGPAFCSLEEGAEALDRALHELDGTIVSYMKEGYELTCPKLMGGIAGSAAVPYRHWWMFLGRAACNGWVGEWWSDSRLSER</sequence>
<organism evidence="2 3">
    <name type="scientific">Polarella glacialis</name>
    <name type="common">Dinoflagellate</name>
    <dbReference type="NCBI Taxonomy" id="89957"/>
    <lineage>
        <taxon>Eukaryota</taxon>
        <taxon>Sar</taxon>
        <taxon>Alveolata</taxon>
        <taxon>Dinophyceae</taxon>
        <taxon>Suessiales</taxon>
        <taxon>Suessiaceae</taxon>
        <taxon>Polarella</taxon>
    </lineage>
</organism>
<feature type="region of interest" description="Disordered" evidence="1">
    <location>
        <begin position="304"/>
        <end position="346"/>
    </location>
</feature>
<evidence type="ECO:0000313" key="2">
    <source>
        <dbReference type="EMBL" id="CAE8637496.1"/>
    </source>
</evidence>
<evidence type="ECO:0000256" key="1">
    <source>
        <dbReference type="SAM" id="MobiDB-lite"/>
    </source>
</evidence>
<feature type="compositionally biased region" description="Low complexity" evidence="1">
    <location>
        <begin position="309"/>
        <end position="342"/>
    </location>
</feature>
<gene>
    <name evidence="2" type="ORF">PGLA2088_LOCUS1697</name>
</gene>
<accession>A0A813HIR9</accession>
<protein>
    <submittedName>
        <fullName evidence="2">Uncharacterized protein</fullName>
    </submittedName>
</protein>
<evidence type="ECO:0000313" key="3">
    <source>
        <dbReference type="Proteomes" id="UP000626109"/>
    </source>
</evidence>
<comment type="caution">
    <text evidence="2">The sequence shown here is derived from an EMBL/GenBank/DDBJ whole genome shotgun (WGS) entry which is preliminary data.</text>
</comment>
<dbReference type="EMBL" id="CAJNNW010001342">
    <property type="protein sequence ID" value="CAE8637496.1"/>
    <property type="molecule type" value="Genomic_DNA"/>
</dbReference>
<dbReference type="Proteomes" id="UP000626109">
    <property type="component" value="Unassembled WGS sequence"/>
</dbReference>